<comment type="caution">
    <text evidence="6">The sequence shown here is derived from an EMBL/GenBank/DDBJ whole genome shotgun (WGS) entry which is preliminary data.</text>
</comment>
<evidence type="ECO:0000256" key="4">
    <source>
        <dbReference type="ARBA" id="ARBA00023180"/>
    </source>
</evidence>
<feature type="chain" id="PRO_5046729664" evidence="5">
    <location>
        <begin position="29"/>
        <end position="502"/>
    </location>
</feature>
<dbReference type="PANTHER" id="PTHR23221">
    <property type="entry name" value="GLYCOSYLPHOSPHATIDYLINOSITOL PHOSPHOLIPASE D"/>
    <property type="match status" value="1"/>
</dbReference>
<dbReference type="InterPro" id="IPR028994">
    <property type="entry name" value="Integrin_alpha_N"/>
</dbReference>
<accession>A0ABP3HIX5</accession>
<keyword evidence="7" id="KW-1185">Reference proteome</keyword>
<name>A0ABP3HIX5_9ACTN</name>
<dbReference type="SMART" id="SM00191">
    <property type="entry name" value="Int_alpha"/>
    <property type="match status" value="6"/>
</dbReference>
<dbReference type="PROSITE" id="PS51470">
    <property type="entry name" value="FG_GAP"/>
    <property type="match status" value="4"/>
</dbReference>
<keyword evidence="2" id="KW-0677">Repeat</keyword>
<evidence type="ECO:0000256" key="1">
    <source>
        <dbReference type="ARBA" id="ARBA00022729"/>
    </source>
</evidence>
<evidence type="ECO:0000256" key="3">
    <source>
        <dbReference type="ARBA" id="ARBA00022801"/>
    </source>
</evidence>
<gene>
    <name evidence="6" type="ORF">GCM10010151_70840</name>
</gene>
<keyword evidence="3" id="KW-0378">Hydrolase</keyword>
<dbReference type="PANTHER" id="PTHR23221:SF7">
    <property type="entry name" value="PHOSPHATIDYLINOSITOL-GLYCAN-SPECIFIC PHOSPHOLIPASE D"/>
    <property type="match status" value="1"/>
</dbReference>
<keyword evidence="4" id="KW-0325">Glycoprotein</keyword>
<dbReference type="Pfam" id="PF01839">
    <property type="entry name" value="FG-GAP"/>
    <property type="match status" value="5"/>
</dbReference>
<feature type="signal peptide" evidence="5">
    <location>
        <begin position="1"/>
        <end position="28"/>
    </location>
</feature>
<protein>
    <submittedName>
        <fullName evidence="6">FG-GAP repeat protein</fullName>
    </submittedName>
</protein>
<dbReference type="InterPro" id="IPR013517">
    <property type="entry name" value="FG-GAP"/>
</dbReference>
<evidence type="ECO:0000256" key="2">
    <source>
        <dbReference type="ARBA" id="ARBA00022737"/>
    </source>
</evidence>
<keyword evidence="1 5" id="KW-0732">Signal</keyword>
<dbReference type="EMBL" id="BAAABM010000070">
    <property type="protein sequence ID" value="GAA0370778.1"/>
    <property type="molecule type" value="Genomic_DNA"/>
</dbReference>
<dbReference type="InterPro" id="IPR013519">
    <property type="entry name" value="Int_alpha_beta-p"/>
</dbReference>
<dbReference type="SUPFAM" id="SSF69318">
    <property type="entry name" value="Integrin alpha N-terminal domain"/>
    <property type="match status" value="2"/>
</dbReference>
<evidence type="ECO:0000313" key="7">
    <source>
        <dbReference type="Proteomes" id="UP001501822"/>
    </source>
</evidence>
<evidence type="ECO:0000256" key="5">
    <source>
        <dbReference type="SAM" id="SignalP"/>
    </source>
</evidence>
<organism evidence="6 7">
    <name type="scientific">Actinoallomurus spadix</name>
    <dbReference type="NCBI Taxonomy" id="79912"/>
    <lineage>
        <taxon>Bacteria</taxon>
        <taxon>Bacillati</taxon>
        <taxon>Actinomycetota</taxon>
        <taxon>Actinomycetes</taxon>
        <taxon>Streptosporangiales</taxon>
        <taxon>Thermomonosporaceae</taxon>
        <taxon>Actinoallomurus</taxon>
    </lineage>
</organism>
<sequence length="502" mass="49772">MRTGVTRAFAASVIAAVGAAGLAGVAHASPLPKAAAALKAVQPYDFNGDGRPDLALGNPYGKVGSHSGAGFVTIVYGSSSGLNTSKKQVFSQDSSGVPGAAEANDHFGNAVASLDFNHDGYADLLVGAPDEDTTAGTDAGTETILWGSSSGLTGSGSDAISEPSDAGSGHRFGYSLAAGDLDGDGYTDWVDTAPGHGYFWTYSSNPNTAQVKAQATTRAFNPSPKPHRVRVGKKGAVTAAAGGFSALTPAIGDVNGDHTADLVLGWTGGADPGSGFDVWNLASTDAAVVRELATRVDSLVVGDFDGDGYGDVAVGGADESAGTGGHVTVYKGDENFTLGTSNTITQSTSGVPGAAAAGDRFGYSLSAGDVNKDGRYDLAVGVPYHAVSSQSRAGEAVVLYGSASGLTGTGAQAVSQSFPSVPGAAEKNDQFGWSVTLLNVNADAYIDLIAGAPNENGTDGAVSLLKGTASGVTGSGSATIGASTLGVGGKYALVGLRLGRNG</sequence>
<dbReference type="RefSeq" id="WP_252811068.1">
    <property type="nucleotide sequence ID" value="NZ_BAAABM010000070.1"/>
</dbReference>
<dbReference type="Proteomes" id="UP001501822">
    <property type="component" value="Unassembled WGS sequence"/>
</dbReference>
<proteinExistence type="predicted"/>
<dbReference type="Gene3D" id="2.130.10.130">
    <property type="entry name" value="Integrin alpha, N-terminal"/>
    <property type="match status" value="4"/>
</dbReference>
<reference evidence="7" key="1">
    <citation type="journal article" date="2019" name="Int. J. Syst. Evol. Microbiol.">
        <title>The Global Catalogue of Microorganisms (GCM) 10K type strain sequencing project: providing services to taxonomists for standard genome sequencing and annotation.</title>
        <authorList>
            <consortium name="The Broad Institute Genomics Platform"/>
            <consortium name="The Broad Institute Genome Sequencing Center for Infectious Disease"/>
            <person name="Wu L."/>
            <person name="Ma J."/>
        </authorList>
    </citation>
    <scope>NUCLEOTIDE SEQUENCE [LARGE SCALE GENOMIC DNA]</scope>
    <source>
        <strain evidence="7">JCM 3146</strain>
    </source>
</reference>
<evidence type="ECO:0000313" key="6">
    <source>
        <dbReference type="EMBL" id="GAA0370778.1"/>
    </source>
</evidence>